<proteinExistence type="predicted"/>
<dbReference type="InterPro" id="IPR036063">
    <property type="entry name" value="Smr_dom_sf"/>
</dbReference>
<dbReference type="InterPro" id="IPR002625">
    <property type="entry name" value="Smr_dom"/>
</dbReference>
<dbReference type="SUPFAM" id="SSF160443">
    <property type="entry name" value="SMR domain-like"/>
    <property type="match status" value="1"/>
</dbReference>
<protein>
    <submittedName>
        <fullName evidence="2">DNA-nicking endonuclease, Smr domain</fullName>
    </submittedName>
</protein>
<dbReference type="OrthoDB" id="7165597at2"/>
<dbReference type="Gene3D" id="3.30.1370.110">
    <property type="match status" value="1"/>
</dbReference>
<dbReference type="AlphaFoldDB" id="A0A1I5GN02"/>
<dbReference type="GO" id="GO:0004519">
    <property type="term" value="F:endonuclease activity"/>
    <property type="evidence" value="ECO:0007669"/>
    <property type="project" value="UniProtKB-KW"/>
</dbReference>
<evidence type="ECO:0000259" key="1">
    <source>
        <dbReference type="PROSITE" id="PS50828"/>
    </source>
</evidence>
<dbReference type="SMART" id="SM00463">
    <property type="entry name" value="SMR"/>
    <property type="match status" value="1"/>
</dbReference>
<dbReference type="EMBL" id="FOVR01000005">
    <property type="protein sequence ID" value="SFO37290.1"/>
    <property type="molecule type" value="Genomic_DNA"/>
</dbReference>
<dbReference type="PANTHER" id="PTHR35562:SF2">
    <property type="entry name" value="DNA ENDONUCLEASE SMRA-RELATED"/>
    <property type="match status" value="1"/>
</dbReference>
<gene>
    <name evidence="2" type="ORF">SAMN04488056_10567</name>
</gene>
<dbReference type="Pfam" id="PF01713">
    <property type="entry name" value="Smr"/>
    <property type="match status" value="1"/>
</dbReference>
<keyword evidence="2" id="KW-0540">Nuclease</keyword>
<keyword evidence="2" id="KW-0378">Hydrolase</keyword>
<keyword evidence="2" id="KW-0255">Endonuclease</keyword>
<name>A0A1I5GN02_9HYPH</name>
<accession>A0A1I5GN02</accession>
<dbReference type="PROSITE" id="PS50828">
    <property type="entry name" value="SMR"/>
    <property type="match status" value="1"/>
</dbReference>
<organism evidence="2 3">
    <name type="scientific">Cohaesibacter marisflavi</name>
    <dbReference type="NCBI Taxonomy" id="655353"/>
    <lineage>
        <taxon>Bacteria</taxon>
        <taxon>Pseudomonadati</taxon>
        <taxon>Pseudomonadota</taxon>
        <taxon>Alphaproteobacteria</taxon>
        <taxon>Hyphomicrobiales</taxon>
        <taxon>Cohaesibacteraceae</taxon>
    </lineage>
</organism>
<dbReference type="STRING" id="655353.SAMN04488056_10567"/>
<evidence type="ECO:0000313" key="3">
    <source>
        <dbReference type="Proteomes" id="UP000199236"/>
    </source>
</evidence>
<sequence>MARKPPLSRKDIKLWQKVAKTVEPLEGRSAELKALIETIDTQSLMDPGNQPDATHPVQRRASDAELNALKEAGIRGKATSKSKTTLPLAGIDRKEKKRIVRGQMAIDARLDLHGMTQREAHTALFGFLKSAHQQNRKHVLVITGKGSRGERETYAIGQEKGVLRRVVPKWLSEPDVRSIIVGFEEAHPSLGGAGALHIRLRRRNKIR</sequence>
<reference evidence="2 3" key="1">
    <citation type="submission" date="2016-10" db="EMBL/GenBank/DDBJ databases">
        <authorList>
            <person name="de Groot N.N."/>
        </authorList>
    </citation>
    <scope>NUCLEOTIDE SEQUENCE [LARGE SCALE GENOMIC DNA]</scope>
    <source>
        <strain evidence="2 3">CGMCC 1.9157</strain>
    </source>
</reference>
<dbReference type="RefSeq" id="WP_090072344.1">
    <property type="nucleotide sequence ID" value="NZ_FOVR01000005.1"/>
</dbReference>
<dbReference type="PANTHER" id="PTHR35562">
    <property type="entry name" value="DNA ENDONUCLEASE SMRA-RELATED"/>
    <property type="match status" value="1"/>
</dbReference>
<dbReference type="Proteomes" id="UP000199236">
    <property type="component" value="Unassembled WGS sequence"/>
</dbReference>
<feature type="domain" description="Smr" evidence="1">
    <location>
        <begin position="110"/>
        <end position="201"/>
    </location>
</feature>
<evidence type="ECO:0000313" key="2">
    <source>
        <dbReference type="EMBL" id="SFO37290.1"/>
    </source>
</evidence>
<keyword evidence="3" id="KW-1185">Reference proteome</keyword>